<reference evidence="2 3" key="2">
    <citation type="submission" date="2013-11" db="EMBL/GenBank/DDBJ databases">
        <title>The Genome Sequence of Phytophthora parasitica INRA-310.</title>
        <authorList>
            <consortium name="The Broad Institute Genomics Platform"/>
            <person name="Russ C."/>
            <person name="Tyler B."/>
            <person name="Panabieres F."/>
            <person name="Shan W."/>
            <person name="Tripathy S."/>
            <person name="Grunwald N."/>
            <person name="Machado M."/>
            <person name="Johnson C.S."/>
            <person name="Arredondo F."/>
            <person name="Hong C."/>
            <person name="Coffey M."/>
            <person name="Young S.K."/>
            <person name="Zeng Q."/>
            <person name="Gargeya S."/>
            <person name="Fitzgerald M."/>
            <person name="Abouelleil A."/>
            <person name="Alvarado L."/>
            <person name="Chapman S.B."/>
            <person name="Gainer-Dewar J."/>
            <person name="Goldberg J."/>
            <person name="Griggs A."/>
            <person name="Gujja S."/>
            <person name="Hansen M."/>
            <person name="Howarth C."/>
            <person name="Imamovic A."/>
            <person name="Ireland A."/>
            <person name="Larimer J."/>
            <person name="McCowan C."/>
            <person name="Murphy C."/>
            <person name="Pearson M."/>
            <person name="Poon T.W."/>
            <person name="Priest M."/>
            <person name="Roberts A."/>
            <person name="Saif S."/>
            <person name="Shea T."/>
            <person name="Sykes S."/>
            <person name="Wortman J."/>
            <person name="Nusbaum C."/>
            <person name="Birren B."/>
        </authorList>
    </citation>
    <scope>NUCLEOTIDE SEQUENCE [LARGE SCALE GENOMIC DNA]</scope>
    <source>
        <strain evidence="2 3">INRA-310</strain>
    </source>
</reference>
<proteinExistence type="predicted"/>
<dbReference type="VEuPathDB" id="FungiDB:PPTG_09502"/>
<accession>W2QH44</accession>
<organism evidence="2 3">
    <name type="scientific">Phytophthora nicotianae (strain INRA-310)</name>
    <name type="common">Phytophthora parasitica</name>
    <dbReference type="NCBI Taxonomy" id="761204"/>
    <lineage>
        <taxon>Eukaryota</taxon>
        <taxon>Sar</taxon>
        <taxon>Stramenopiles</taxon>
        <taxon>Oomycota</taxon>
        <taxon>Peronosporomycetes</taxon>
        <taxon>Peronosporales</taxon>
        <taxon>Peronosporaceae</taxon>
        <taxon>Phytophthora</taxon>
    </lineage>
</organism>
<feature type="compositionally biased region" description="Polar residues" evidence="1">
    <location>
        <begin position="142"/>
        <end position="153"/>
    </location>
</feature>
<reference evidence="3" key="1">
    <citation type="submission" date="2011-12" db="EMBL/GenBank/DDBJ databases">
        <authorList>
            <consortium name="The Broad Institute Genome Sequencing Platform"/>
            <person name="Russ C."/>
            <person name="Tyler B."/>
            <person name="Panabieres F."/>
            <person name="Shan W."/>
            <person name="Tripathy S."/>
            <person name="Grunwald N."/>
            <person name="Machado M."/>
            <person name="Young S.K."/>
            <person name="Zeng Q."/>
            <person name="Gargeya S."/>
            <person name="Fitzgerald M."/>
            <person name="Haas B."/>
            <person name="Abouelleil A."/>
            <person name="Alvarado L."/>
            <person name="Arachchi H.M."/>
            <person name="Berlin A."/>
            <person name="Chapman S.B."/>
            <person name="Gearin G."/>
            <person name="Goldberg J."/>
            <person name="Griggs A."/>
            <person name="Gujja S."/>
            <person name="Hansen M."/>
            <person name="Heiman D."/>
            <person name="Howarth C."/>
            <person name="Larimer J."/>
            <person name="Lui A."/>
            <person name="MacDonald P.J.P."/>
            <person name="McCowen C."/>
            <person name="Montmayeur A."/>
            <person name="Murphy C."/>
            <person name="Neiman D."/>
            <person name="Pearson M."/>
            <person name="Priest M."/>
            <person name="Roberts A."/>
            <person name="Saif S."/>
            <person name="Shea T."/>
            <person name="Sisk P."/>
            <person name="Stolte C."/>
            <person name="Sykes S."/>
            <person name="Wortman J."/>
            <person name="Nusbaum C."/>
            <person name="Birren B."/>
        </authorList>
    </citation>
    <scope>NUCLEOTIDE SEQUENCE [LARGE SCALE GENOMIC DNA]</scope>
    <source>
        <strain evidence="3">INRA-310</strain>
    </source>
</reference>
<evidence type="ECO:0000256" key="1">
    <source>
        <dbReference type="SAM" id="MobiDB-lite"/>
    </source>
</evidence>
<dbReference type="RefSeq" id="XP_008902753.1">
    <property type="nucleotide sequence ID" value="XM_008904505.1"/>
</dbReference>
<dbReference type="Proteomes" id="UP000018817">
    <property type="component" value="Unassembled WGS sequence"/>
</dbReference>
<evidence type="ECO:0000313" key="2">
    <source>
        <dbReference type="EMBL" id="ETN11814.1"/>
    </source>
</evidence>
<gene>
    <name evidence="2" type="ORF">PPTG_09502</name>
</gene>
<name>W2QH44_PHYN3</name>
<feature type="region of interest" description="Disordered" evidence="1">
    <location>
        <begin position="142"/>
        <end position="165"/>
    </location>
</feature>
<dbReference type="EMBL" id="KI669578">
    <property type="protein sequence ID" value="ETN11814.1"/>
    <property type="molecule type" value="Genomic_DNA"/>
</dbReference>
<dbReference type="OrthoDB" id="88836at2759"/>
<dbReference type="AlphaFoldDB" id="W2QH44"/>
<dbReference type="GeneID" id="20179204"/>
<evidence type="ECO:0000313" key="3">
    <source>
        <dbReference type="Proteomes" id="UP000018817"/>
    </source>
</evidence>
<sequence>MSCGSSGNRPIEITKAMKLVGKWAQDASQTPLPSHLCDDLVEEGKVYVNKLSSFLIKADLIGALRKIESSTRDVFQSTVEERAANALSWTRQLKEGASVEDVDKGILLLDEVIRHQEEGWKPRNNEDRLAVISKWRLNRYQTKTDSGSATANNPKKIKKERGQRG</sequence>
<protein>
    <submittedName>
        <fullName evidence="2">Uncharacterized protein</fullName>
    </submittedName>
</protein>